<keyword evidence="2" id="KW-1185">Reference proteome</keyword>
<name>A0A1B9IKE6_9TREE</name>
<dbReference type="AlphaFoldDB" id="A0A1B9IKE6"/>
<dbReference type="OrthoDB" id="5541797at2759"/>
<reference evidence="2" key="2">
    <citation type="submission" date="2013-12" db="EMBL/GenBank/DDBJ databases">
        <title>Evolution of pathogenesis and genome organization in the Tremellales.</title>
        <authorList>
            <person name="Cuomo C."/>
            <person name="Litvintseva A."/>
            <person name="Heitman J."/>
            <person name="Chen Y."/>
            <person name="Sun S."/>
            <person name="Springer D."/>
            <person name="Dromer F."/>
            <person name="Young S."/>
            <person name="Zeng Q."/>
            <person name="Chapman S."/>
            <person name="Gujja S."/>
            <person name="Saif S."/>
            <person name="Birren B."/>
        </authorList>
    </citation>
    <scope>NUCLEOTIDE SEQUENCE [LARGE SCALE GENOMIC DNA]</scope>
    <source>
        <strain evidence="2">CBS 10435</strain>
    </source>
</reference>
<sequence>MVRPTSSLRFIAGQALRAERAKRQPMPENFVEATGNQSRPKNVLLHDIPRTALPSDITRALRDVGAFDESFSVSAITSLPPSLPKSPSLYRTYHLTLPSSKKANQISTILSTKPIFTLDRKGQAQLTHITSDEWTNTLVQRTLNDRTTYEQQRDRFEKTFTADWCNKSGLSGRRVIIKGLPPSVRSEDIKKLGKDCGVLDEVDGCTKLPSSRSSIVSTYCLTTNTVNDAHRLARKLHMKWYKVDIHGQKWLMRAHVHY</sequence>
<proteinExistence type="predicted"/>
<gene>
    <name evidence="1" type="ORF">L486_06057</name>
</gene>
<dbReference type="Proteomes" id="UP000092583">
    <property type="component" value="Unassembled WGS sequence"/>
</dbReference>
<reference evidence="1 2" key="1">
    <citation type="submission" date="2013-07" db="EMBL/GenBank/DDBJ databases">
        <title>The Genome Sequence of Kwoniella mangroviensis CBS10435.</title>
        <authorList>
            <consortium name="The Broad Institute Genome Sequencing Platform"/>
            <person name="Cuomo C."/>
            <person name="Litvintseva A."/>
            <person name="Chen Y."/>
            <person name="Heitman J."/>
            <person name="Sun S."/>
            <person name="Springer D."/>
            <person name="Dromer F."/>
            <person name="Young S.K."/>
            <person name="Zeng Q."/>
            <person name="Gargeya S."/>
            <person name="Fitzgerald M."/>
            <person name="Abouelleil A."/>
            <person name="Alvarado L."/>
            <person name="Berlin A.M."/>
            <person name="Chapman S.B."/>
            <person name="Dewar J."/>
            <person name="Goldberg J."/>
            <person name="Griggs A."/>
            <person name="Gujja S."/>
            <person name="Hansen M."/>
            <person name="Howarth C."/>
            <person name="Imamovic A."/>
            <person name="Larimer J."/>
            <person name="McCowan C."/>
            <person name="Murphy C."/>
            <person name="Pearson M."/>
            <person name="Priest M."/>
            <person name="Roberts A."/>
            <person name="Saif S."/>
            <person name="Shea T."/>
            <person name="Sykes S."/>
            <person name="Wortman J."/>
            <person name="Nusbaum C."/>
            <person name="Birren B."/>
        </authorList>
    </citation>
    <scope>NUCLEOTIDE SEQUENCE [LARGE SCALE GENOMIC DNA]</scope>
    <source>
        <strain evidence="1 2">CBS 10435</strain>
    </source>
</reference>
<evidence type="ECO:0000313" key="1">
    <source>
        <dbReference type="EMBL" id="OCF56116.1"/>
    </source>
</evidence>
<organism evidence="1 2">
    <name type="scientific">Kwoniella mangroviensis CBS 10435</name>
    <dbReference type="NCBI Taxonomy" id="1331196"/>
    <lineage>
        <taxon>Eukaryota</taxon>
        <taxon>Fungi</taxon>
        <taxon>Dikarya</taxon>
        <taxon>Basidiomycota</taxon>
        <taxon>Agaricomycotina</taxon>
        <taxon>Tremellomycetes</taxon>
        <taxon>Tremellales</taxon>
        <taxon>Cryptococcaceae</taxon>
        <taxon>Kwoniella</taxon>
    </lineage>
</organism>
<protein>
    <submittedName>
        <fullName evidence="1">Uncharacterized protein</fullName>
    </submittedName>
</protein>
<evidence type="ECO:0000313" key="2">
    <source>
        <dbReference type="Proteomes" id="UP000092583"/>
    </source>
</evidence>
<accession>A0A1B9IKE6</accession>
<dbReference type="EMBL" id="KV700091">
    <property type="protein sequence ID" value="OCF56116.1"/>
    <property type="molecule type" value="Genomic_DNA"/>
</dbReference>